<sequence>MPQHPPGLLDDHVTAAGSRLRLALTATAVRNRSLDARLLLARAALGPHGTLDELLEAARRGDRRWLRRLRRTIDPPLVAAVAHCMALQEETDDALALFELARRALGSRALSPANQVLHAQLALACEGPARARKLMRRYRKIGEPAREGLMADLLNPFAADAGLPAEPWLAAFGALLPTPAFTLAESDLTPFDRLVPAPVDRIEGPHRVSVIVTSYRPDRGLLTAVRSILAQSWANTEVILVDDASPPEFDDILAEAVALGDRVRLLKMPINAGTYAARNAGLDAAGGEFATFQDSDDWSHPRRLEHQVQPLIDDRRLVATTSDGLAVTDQLLCTRPGVRSGRLNPSSLLIRRGTVLRTVGYFDRLRKAADSEYIGRIQAAFGAARVRHIESRPLALIRLSAGSLSRAEIRAHWMHPARTAYMSAYQRHHQLIATRRASAYRPADGADRPFPAPDHLLGTVRDKSYDVVMVADWRFLDSTQRTALDELRALAAAGLRVALLHLDSLRAVHQRRIAASAPVQDLINEGVVDHLTPDEPVETALLIVRQAAVLQFTAEHRSSLRAARTIVVADRAPTRADGTDHRYDPAMCTEAAHRLFGADPLWIPQDDGVRAHLPTQAHEENLPITLAPSGWVADRTTAAPGPAIVGTDLCDTACWPPDAADRLAVFGRLPTADVRVRLPDRPANEISVPLGPTWLGYVPADLGSRPFLHQLDFYLHFPPRESAEWYSRPALEAAQTGCVVVMPSRYAPFYGDAAVYCTRSEVEPLIARYRADPALFAEQSRRARAVVANANKPEAFVEWVRQLLPIAVA</sequence>
<dbReference type="SUPFAM" id="SSF53448">
    <property type="entry name" value="Nucleotide-diphospho-sugar transferases"/>
    <property type="match status" value="1"/>
</dbReference>
<evidence type="ECO:0000313" key="3">
    <source>
        <dbReference type="Proteomes" id="UP000609879"/>
    </source>
</evidence>
<dbReference type="CDD" id="cd00761">
    <property type="entry name" value="Glyco_tranf_GTA_type"/>
    <property type="match status" value="1"/>
</dbReference>
<accession>A0ABQ3XWT6</accession>
<name>A0ABQ3XWT6_9ACTN</name>
<dbReference type="EMBL" id="BOMI01000011">
    <property type="protein sequence ID" value="GID72120.1"/>
    <property type="molecule type" value="Genomic_DNA"/>
</dbReference>
<feature type="domain" description="Glycosyltransferase 2-like" evidence="1">
    <location>
        <begin position="209"/>
        <end position="319"/>
    </location>
</feature>
<comment type="caution">
    <text evidence="2">The sequence shown here is derived from an EMBL/GenBank/DDBJ whole genome shotgun (WGS) entry which is preliminary data.</text>
</comment>
<reference evidence="2 3" key="1">
    <citation type="submission" date="2021-01" db="EMBL/GenBank/DDBJ databases">
        <title>Whole genome shotgun sequence of Actinoplanes deccanensis NBRC 13994.</title>
        <authorList>
            <person name="Komaki H."/>
            <person name="Tamura T."/>
        </authorList>
    </citation>
    <scope>NUCLEOTIDE SEQUENCE [LARGE SCALE GENOMIC DNA]</scope>
    <source>
        <strain evidence="2 3">NBRC 13994</strain>
    </source>
</reference>
<evidence type="ECO:0000313" key="2">
    <source>
        <dbReference type="EMBL" id="GID72120.1"/>
    </source>
</evidence>
<protein>
    <recommendedName>
        <fullName evidence="1">Glycosyltransferase 2-like domain-containing protein</fullName>
    </recommendedName>
</protein>
<dbReference type="InterPro" id="IPR029044">
    <property type="entry name" value="Nucleotide-diphossugar_trans"/>
</dbReference>
<dbReference type="RefSeq" id="WP_203760089.1">
    <property type="nucleotide sequence ID" value="NZ_BAAABO010000004.1"/>
</dbReference>
<dbReference type="PANTHER" id="PTHR43685:SF2">
    <property type="entry name" value="GLYCOSYLTRANSFERASE 2-LIKE DOMAIN-CONTAINING PROTEIN"/>
    <property type="match status" value="1"/>
</dbReference>
<evidence type="ECO:0000259" key="1">
    <source>
        <dbReference type="Pfam" id="PF00535"/>
    </source>
</evidence>
<dbReference type="Gene3D" id="3.90.550.10">
    <property type="entry name" value="Spore Coat Polysaccharide Biosynthesis Protein SpsA, Chain A"/>
    <property type="match status" value="1"/>
</dbReference>
<dbReference type="InterPro" id="IPR050834">
    <property type="entry name" value="Glycosyltransf_2"/>
</dbReference>
<organism evidence="2 3">
    <name type="scientific">Paractinoplanes deccanensis</name>
    <dbReference type="NCBI Taxonomy" id="113561"/>
    <lineage>
        <taxon>Bacteria</taxon>
        <taxon>Bacillati</taxon>
        <taxon>Actinomycetota</taxon>
        <taxon>Actinomycetes</taxon>
        <taxon>Micromonosporales</taxon>
        <taxon>Micromonosporaceae</taxon>
        <taxon>Paractinoplanes</taxon>
    </lineage>
</organism>
<dbReference type="InterPro" id="IPR001173">
    <property type="entry name" value="Glyco_trans_2-like"/>
</dbReference>
<dbReference type="PANTHER" id="PTHR43685">
    <property type="entry name" value="GLYCOSYLTRANSFERASE"/>
    <property type="match status" value="1"/>
</dbReference>
<gene>
    <name evidence="2" type="ORF">Ade02nite_07610</name>
</gene>
<dbReference type="Proteomes" id="UP000609879">
    <property type="component" value="Unassembled WGS sequence"/>
</dbReference>
<dbReference type="Pfam" id="PF00535">
    <property type="entry name" value="Glycos_transf_2"/>
    <property type="match status" value="1"/>
</dbReference>
<keyword evidence="3" id="KW-1185">Reference proteome</keyword>
<proteinExistence type="predicted"/>